<proteinExistence type="predicted"/>
<evidence type="ECO:0000313" key="2">
    <source>
        <dbReference type="WBParaSite" id="PSU_v2.g18719.t1"/>
    </source>
</evidence>
<organism evidence="1 2">
    <name type="scientific">Panagrolaimus superbus</name>
    <dbReference type="NCBI Taxonomy" id="310955"/>
    <lineage>
        <taxon>Eukaryota</taxon>
        <taxon>Metazoa</taxon>
        <taxon>Ecdysozoa</taxon>
        <taxon>Nematoda</taxon>
        <taxon>Chromadorea</taxon>
        <taxon>Rhabditida</taxon>
        <taxon>Tylenchina</taxon>
        <taxon>Panagrolaimomorpha</taxon>
        <taxon>Panagrolaimoidea</taxon>
        <taxon>Panagrolaimidae</taxon>
        <taxon>Panagrolaimus</taxon>
    </lineage>
</organism>
<dbReference type="AlphaFoldDB" id="A0A914YGY4"/>
<protein>
    <submittedName>
        <fullName evidence="2">Uncharacterized protein</fullName>
    </submittedName>
</protein>
<dbReference type="Proteomes" id="UP000887577">
    <property type="component" value="Unplaced"/>
</dbReference>
<sequence>MDTENQQKSASIPSTNAASINNGPNAHFDYLKGWYNYVNEFNVVKTAKAGYDIAKHSTALTENAFNKVENGIQTGLTNVAAPVYANYCYPATDRILQYYNKSVDTTKCAADKAFDATSYAAALSIGLAVVATQMGVLVTTSAVNAFLTSLLYTKQAGTTALESAAHARSNVENIIHSALEQSQKIAKVPAEKANEHANTFLDVANTVFDRLLGLPEASEPADSQISDRIIFLSNRVTKFCHSEIWRGSNIVVENIFDSDDNEDFFERLHYNIPNPHRQRVIALHNGA</sequence>
<accession>A0A914YGY4</accession>
<reference evidence="2" key="1">
    <citation type="submission" date="2022-11" db="UniProtKB">
        <authorList>
            <consortium name="WormBaseParasite"/>
        </authorList>
    </citation>
    <scope>IDENTIFICATION</scope>
</reference>
<dbReference type="WBParaSite" id="PSU_v2.g18719.t1">
    <property type="protein sequence ID" value="PSU_v2.g18719.t1"/>
    <property type="gene ID" value="PSU_v2.g18719"/>
</dbReference>
<name>A0A914YGY4_9BILA</name>
<evidence type="ECO:0000313" key="1">
    <source>
        <dbReference type="Proteomes" id="UP000887577"/>
    </source>
</evidence>
<keyword evidence="1" id="KW-1185">Reference proteome</keyword>